<accession>A0ABR2ILV6</accession>
<evidence type="ECO:0008006" key="3">
    <source>
        <dbReference type="Google" id="ProtNLM"/>
    </source>
</evidence>
<sequence length="479" mass="56448">MEFEEEEDIDFSLSTENLNDIPFHKYENNFTFIVNGKKYYTSRVVADLLSPIIREYHYIDETINEFSINTIEKLDVFEDFLSLSNFENALINKDRQKIYSEYFYQLGNINEYIKLHQESFEETNHENAVGRLISISQNATLLSNYFDESVIISDLSSPIYDSFNKFENVNDLIAYIASNFESINKNEMKSLSLELIEEIISNENLKLKDEDSLLNFILELYQIDNKFSILFEYVIFSNVEESLLETFIEKFNIEDLNKQIWNSICNRLLHSNHDSINNDNINIRRRYTSRSRLKLAKYRNDILDFDREEGKEFSGIMKFLVDETGGNIHDNGTIKITSNSINADHHPKNLVDYQNNNFYHSKDDGNAIITFDFKDKLVKLSSYSIQSYDLNSNWGHLKNWVVEASNDDQNWIIIDRHQDDSSLNGPSIIASFDISDEDMIYYRFIRIRQTGNSWFYTGNHNYIYFPYIEFFGKLKPSPN</sequence>
<evidence type="ECO:0000313" key="1">
    <source>
        <dbReference type="EMBL" id="KAK8864893.1"/>
    </source>
</evidence>
<proteinExistence type="predicted"/>
<organism evidence="1 2">
    <name type="scientific">Tritrichomonas musculus</name>
    <dbReference type="NCBI Taxonomy" id="1915356"/>
    <lineage>
        <taxon>Eukaryota</taxon>
        <taxon>Metamonada</taxon>
        <taxon>Parabasalia</taxon>
        <taxon>Tritrichomonadida</taxon>
        <taxon>Tritrichomonadidae</taxon>
        <taxon>Tritrichomonas</taxon>
    </lineage>
</organism>
<name>A0ABR2ILV6_9EUKA</name>
<gene>
    <name evidence="1" type="ORF">M9Y10_010420</name>
</gene>
<evidence type="ECO:0000313" key="2">
    <source>
        <dbReference type="Proteomes" id="UP001470230"/>
    </source>
</evidence>
<dbReference type="InterPro" id="IPR008979">
    <property type="entry name" value="Galactose-bd-like_sf"/>
</dbReference>
<keyword evidence="2" id="KW-1185">Reference proteome</keyword>
<dbReference type="Proteomes" id="UP001470230">
    <property type="component" value="Unassembled WGS sequence"/>
</dbReference>
<reference evidence="1 2" key="1">
    <citation type="submission" date="2024-04" db="EMBL/GenBank/DDBJ databases">
        <title>Tritrichomonas musculus Genome.</title>
        <authorList>
            <person name="Alves-Ferreira E."/>
            <person name="Grigg M."/>
            <person name="Lorenzi H."/>
            <person name="Galac M."/>
        </authorList>
    </citation>
    <scope>NUCLEOTIDE SEQUENCE [LARGE SCALE GENOMIC DNA]</scope>
    <source>
        <strain evidence="1 2">EAF2021</strain>
    </source>
</reference>
<comment type="caution">
    <text evidence="1">The sequence shown here is derived from an EMBL/GenBank/DDBJ whole genome shotgun (WGS) entry which is preliminary data.</text>
</comment>
<dbReference type="SUPFAM" id="SSF49785">
    <property type="entry name" value="Galactose-binding domain-like"/>
    <property type="match status" value="1"/>
</dbReference>
<dbReference type="Gene3D" id="2.60.120.260">
    <property type="entry name" value="Galactose-binding domain-like"/>
    <property type="match status" value="1"/>
</dbReference>
<dbReference type="EMBL" id="JAPFFF010000016">
    <property type="protein sequence ID" value="KAK8864893.1"/>
    <property type="molecule type" value="Genomic_DNA"/>
</dbReference>
<protein>
    <recommendedName>
        <fullName evidence="3">F5/8 type C domain-containing protein</fullName>
    </recommendedName>
</protein>